<dbReference type="AlphaFoldDB" id="A0A8H2WMT8"/>
<dbReference type="Proteomes" id="UP000663826">
    <property type="component" value="Unassembled WGS sequence"/>
</dbReference>
<evidence type="ECO:0000256" key="1">
    <source>
        <dbReference type="ARBA" id="ARBA00004141"/>
    </source>
</evidence>
<dbReference type="OrthoDB" id="412382at2759"/>
<feature type="transmembrane region" description="Helical" evidence="7">
    <location>
        <begin position="327"/>
        <end position="351"/>
    </location>
</feature>
<dbReference type="PROSITE" id="PS50088">
    <property type="entry name" value="ANK_REPEAT"/>
    <property type="match status" value="1"/>
</dbReference>
<evidence type="ECO:0000256" key="5">
    <source>
        <dbReference type="ARBA" id="ARBA00023136"/>
    </source>
</evidence>
<keyword evidence="5 7" id="KW-0472">Membrane</keyword>
<evidence type="ECO:0000259" key="8">
    <source>
        <dbReference type="PROSITE" id="PS50175"/>
    </source>
</evidence>
<accession>A0A8H2WMT8</accession>
<proteinExistence type="predicted"/>
<comment type="caution">
    <text evidence="10">The sequence shown here is derived from an EMBL/GenBank/DDBJ whole genome shotgun (WGS) entry which is preliminary data.</text>
</comment>
<dbReference type="PANTHER" id="PTHR43791:SF57">
    <property type="entry name" value="MAJOR FACILITATOR SUPERFAMILY (MFS) PROFILE DOMAIN-CONTAINING PROTEIN"/>
    <property type="match status" value="1"/>
</dbReference>
<protein>
    <recommendedName>
        <fullName evidence="12">Major facilitator superfamily (MFS) profile domain-containing protein</fullName>
    </recommendedName>
</protein>
<dbReference type="InterPro" id="IPR002110">
    <property type="entry name" value="Ankyrin_rpt"/>
</dbReference>
<dbReference type="EMBL" id="CAJMWQ010000823">
    <property type="protein sequence ID" value="CAE6386983.1"/>
    <property type="molecule type" value="Genomic_DNA"/>
</dbReference>
<keyword evidence="3 7" id="KW-0812">Transmembrane</keyword>
<dbReference type="InterPro" id="IPR001995">
    <property type="entry name" value="Peptidase_A2_cat"/>
</dbReference>
<dbReference type="SMART" id="SM00248">
    <property type="entry name" value="ANK"/>
    <property type="match status" value="2"/>
</dbReference>
<organism evidence="10 11">
    <name type="scientific">Rhizoctonia solani</name>
    <dbReference type="NCBI Taxonomy" id="456999"/>
    <lineage>
        <taxon>Eukaryota</taxon>
        <taxon>Fungi</taxon>
        <taxon>Dikarya</taxon>
        <taxon>Basidiomycota</taxon>
        <taxon>Agaricomycotina</taxon>
        <taxon>Agaricomycetes</taxon>
        <taxon>Cantharellales</taxon>
        <taxon>Ceratobasidiaceae</taxon>
        <taxon>Rhizoctonia</taxon>
    </lineage>
</organism>
<feature type="domain" description="Major facilitator superfamily (MFS) profile" evidence="9">
    <location>
        <begin position="236"/>
        <end position="468"/>
    </location>
</feature>
<evidence type="ECO:0000313" key="11">
    <source>
        <dbReference type="Proteomes" id="UP000663826"/>
    </source>
</evidence>
<dbReference type="PROSITE" id="PS50297">
    <property type="entry name" value="ANK_REP_REGION"/>
    <property type="match status" value="1"/>
</dbReference>
<dbReference type="Pfam" id="PF00023">
    <property type="entry name" value="Ank"/>
    <property type="match status" value="1"/>
</dbReference>
<evidence type="ECO:0000256" key="2">
    <source>
        <dbReference type="ARBA" id="ARBA00022448"/>
    </source>
</evidence>
<dbReference type="SUPFAM" id="SSF103473">
    <property type="entry name" value="MFS general substrate transporter"/>
    <property type="match status" value="1"/>
</dbReference>
<dbReference type="FunFam" id="1.20.1250.20:FF:000034">
    <property type="entry name" value="MFS general substrate transporter"/>
    <property type="match status" value="1"/>
</dbReference>
<evidence type="ECO:0000259" key="9">
    <source>
        <dbReference type="PROSITE" id="PS50850"/>
    </source>
</evidence>
<dbReference type="PROSITE" id="PS50850">
    <property type="entry name" value="MFS"/>
    <property type="match status" value="1"/>
</dbReference>
<keyword evidence="6" id="KW-0040">ANK repeat</keyword>
<dbReference type="GO" id="GO:0016020">
    <property type="term" value="C:membrane"/>
    <property type="evidence" value="ECO:0007669"/>
    <property type="project" value="UniProtKB-SubCell"/>
</dbReference>
<dbReference type="Gene3D" id="1.20.1250.20">
    <property type="entry name" value="MFS general substrate transporter like domains"/>
    <property type="match status" value="1"/>
</dbReference>
<dbReference type="GO" id="GO:0004190">
    <property type="term" value="F:aspartic-type endopeptidase activity"/>
    <property type="evidence" value="ECO:0007669"/>
    <property type="project" value="InterPro"/>
</dbReference>
<comment type="subcellular location">
    <subcellularLocation>
        <location evidence="1">Membrane</location>
        <topology evidence="1">Multi-pass membrane protein</topology>
    </subcellularLocation>
</comment>
<feature type="domain" description="Peptidase A2" evidence="8">
    <location>
        <begin position="65"/>
        <end position="77"/>
    </location>
</feature>
<evidence type="ECO:0000256" key="7">
    <source>
        <dbReference type="SAM" id="Phobius"/>
    </source>
</evidence>
<reference evidence="10" key="1">
    <citation type="submission" date="2021-01" db="EMBL/GenBank/DDBJ databases">
        <authorList>
            <person name="Kaushik A."/>
        </authorList>
    </citation>
    <scope>NUCLEOTIDE SEQUENCE</scope>
    <source>
        <strain evidence="10">AG1-1B</strain>
    </source>
</reference>
<feature type="transmembrane region" description="Helical" evidence="7">
    <location>
        <begin position="395"/>
        <end position="417"/>
    </location>
</feature>
<dbReference type="Pfam" id="PF07690">
    <property type="entry name" value="MFS_1"/>
    <property type="match status" value="1"/>
</dbReference>
<dbReference type="InterPro" id="IPR036259">
    <property type="entry name" value="MFS_trans_sf"/>
</dbReference>
<dbReference type="PROSITE" id="PS50175">
    <property type="entry name" value="ASP_PROT_RETROV"/>
    <property type="match status" value="1"/>
</dbReference>
<dbReference type="SUPFAM" id="SSF48403">
    <property type="entry name" value="Ankyrin repeat"/>
    <property type="match status" value="1"/>
</dbReference>
<keyword evidence="4 7" id="KW-1133">Transmembrane helix</keyword>
<dbReference type="GO" id="GO:0022857">
    <property type="term" value="F:transmembrane transporter activity"/>
    <property type="evidence" value="ECO:0007669"/>
    <property type="project" value="InterPro"/>
</dbReference>
<dbReference type="PANTHER" id="PTHR43791">
    <property type="entry name" value="PERMEASE-RELATED"/>
    <property type="match status" value="1"/>
</dbReference>
<keyword evidence="2" id="KW-0813">Transport</keyword>
<sequence>MHLPALHYAAQNASTLVLEKILEYEHPLHEGEGGCDVDLQNRIYGYTPLHLAVRIEDAEERLTVVESLLDAGADDTIKDKKGQRAIDAVPADDEDVRRLFRQAEASRKVDNRDIADVSHMTPLPHTRQEYDNNTGRAPGGPQPVFLGTQEYDKCAEWSTSRARAFVRYKPELRPERFKGLPPMESTHYEVAGEKGVQALREKRDSVHSIETGIADSGAGFTPEDSKRVLSKLDRRILPWMAGLFLLSYLDRSNIGNARLDGLEKDLGLRGLQFNNALAIFYPFYVISEVPSNMMLKRTRASFWFAFLMVSWGTIMTLMGLVKNYTGLMIARAFLGIAEGGLFPGIAFYITLWYPRSETGSRMAIYYAAATVAGAFGGLLARGISEMRGVGGLEGWSWIFILEGLLTIIIAAAAYFFIPDDPSTAKFLTPAERDEVVRRLDDDNCHLSRANDIEFFWDAVKDWKTYAYS</sequence>
<dbReference type="InterPro" id="IPR020846">
    <property type="entry name" value="MFS_dom"/>
</dbReference>
<name>A0A8H2WMT8_9AGAM</name>
<dbReference type="InterPro" id="IPR036770">
    <property type="entry name" value="Ankyrin_rpt-contain_sf"/>
</dbReference>
<feature type="transmembrane region" description="Helical" evidence="7">
    <location>
        <begin position="301"/>
        <end position="321"/>
    </location>
</feature>
<dbReference type="GO" id="GO:0006508">
    <property type="term" value="P:proteolysis"/>
    <property type="evidence" value="ECO:0007669"/>
    <property type="project" value="InterPro"/>
</dbReference>
<evidence type="ECO:0000313" key="10">
    <source>
        <dbReference type="EMBL" id="CAE6386983.1"/>
    </source>
</evidence>
<evidence type="ECO:0000256" key="4">
    <source>
        <dbReference type="ARBA" id="ARBA00022989"/>
    </source>
</evidence>
<gene>
    <name evidence="10" type="ORF">RDB_LOCUS23625</name>
</gene>
<evidence type="ECO:0000256" key="3">
    <source>
        <dbReference type="ARBA" id="ARBA00022692"/>
    </source>
</evidence>
<feature type="repeat" description="ANK" evidence="6">
    <location>
        <begin position="44"/>
        <end position="80"/>
    </location>
</feature>
<dbReference type="Gene3D" id="1.25.40.20">
    <property type="entry name" value="Ankyrin repeat-containing domain"/>
    <property type="match status" value="1"/>
</dbReference>
<evidence type="ECO:0008006" key="12">
    <source>
        <dbReference type="Google" id="ProtNLM"/>
    </source>
</evidence>
<dbReference type="InterPro" id="IPR011701">
    <property type="entry name" value="MFS"/>
</dbReference>
<evidence type="ECO:0000256" key="6">
    <source>
        <dbReference type="PROSITE-ProRule" id="PRU00023"/>
    </source>
</evidence>
<feature type="transmembrane region" description="Helical" evidence="7">
    <location>
        <begin position="363"/>
        <end position="383"/>
    </location>
</feature>